<sequence>MFKAQVVRLNVAPNKRLFMLLSAVIAAGFVLVDHDIADYYLA</sequence>
<gene>
    <name evidence="1" type="ORF">ERS008530_01232</name>
</gene>
<dbReference type="AlphaFoldDB" id="A0A0T9M0J9"/>
<protein>
    <submittedName>
        <fullName evidence="1">Uncharacterized protein</fullName>
    </submittedName>
</protein>
<evidence type="ECO:0000313" key="1">
    <source>
        <dbReference type="EMBL" id="CNF45392.1"/>
    </source>
</evidence>
<dbReference type="KEGG" id="yin:CH53_1359"/>
<dbReference type="Proteomes" id="UP000038750">
    <property type="component" value="Unassembled WGS sequence"/>
</dbReference>
<name>A0A0T9M0J9_YERIN</name>
<organism evidence="1 2">
    <name type="scientific">Yersinia intermedia</name>
    <dbReference type="NCBI Taxonomy" id="631"/>
    <lineage>
        <taxon>Bacteria</taxon>
        <taxon>Pseudomonadati</taxon>
        <taxon>Pseudomonadota</taxon>
        <taxon>Gammaproteobacteria</taxon>
        <taxon>Enterobacterales</taxon>
        <taxon>Yersiniaceae</taxon>
        <taxon>Yersinia</taxon>
    </lineage>
</organism>
<dbReference type="STRING" id="631.CH53_1359"/>
<accession>A0A0T9M0J9</accession>
<evidence type="ECO:0000313" key="2">
    <source>
        <dbReference type="Proteomes" id="UP000038750"/>
    </source>
</evidence>
<dbReference type="EMBL" id="CPZJ01000004">
    <property type="protein sequence ID" value="CNF45392.1"/>
    <property type="molecule type" value="Genomic_DNA"/>
</dbReference>
<proteinExistence type="predicted"/>
<reference evidence="1 2" key="1">
    <citation type="submission" date="2015-03" db="EMBL/GenBank/DDBJ databases">
        <authorList>
            <person name="Murphy D."/>
        </authorList>
    </citation>
    <scope>NUCLEOTIDE SEQUENCE [LARGE SCALE GENOMIC DNA]</scope>
    <source>
        <strain evidence="1 2">BR165/97</strain>
    </source>
</reference>